<protein>
    <submittedName>
        <fullName evidence="1">Uncharacterized protein</fullName>
    </submittedName>
</protein>
<dbReference type="AlphaFoldDB" id="A0A1E1JAB2"/>
<sequence>MSTLSPHVDKKQKRVCKQCTSPTLFWGGLTTDLQRLWSVSHQSGPYPDFFHITQVAYPHAVAARRLSPI</sequence>
<reference evidence="1" key="1">
    <citation type="submission" date="2012-08" db="EMBL/GenBank/DDBJ databases">
        <title>Comparative genomics of metastatic and non-metastatic Leishmania guyanensis provides insights into polygenic factors involved in Leishmania RNA virus infection.</title>
        <authorList>
            <person name="Smith D."/>
            <person name="Hertz-Fowler C."/>
            <person name="Martin R."/>
            <person name="Dickens N."/>
            <person name="Fasel N."/>
            <person name="Falquet L."/>
            <person name="Beverley S."/>
            <person name="Zangger H."/>
            <person name="Calderon-Copete S."/>
            <person name="Mottram J."/>
            <person name="Xenarios I."/>
        </authorList>
    </citation>
    <scope>NUCLEOTIDE SEQUENCE</scope>
    <source>
        <strain evidence="1">MHOM/BR/75/M4147/SSU:IR2SAT-LUC</strain>
    </source>
</reference>
<proteinExistence type="predicted"/>
<organism evidence="1">
    <name type="scientific">Leishmania guyanensis</name>
    <dbReference type="NCBI Taxonomy" id="5670"/>
    <lineage>
        <taxon>Eukaryota</taxon>
        <taxon>Discoba</taxon>
        <taxon>Euglenozoa</taxon>
        <taxon>Kinetoplastea</taxon>
        <taxon>Metakinetoplastina</taxon>
        <taxon>Trypanosomatida</taxon>
        <taxon>Trypanosomatidae</taxon>
        <taxon>Leishmaniinae</taxon>
        <taxon>Leishmania</taxon>
        <taxon>Leishmania guyanensis species complex</taxon>
    </lineage>
</organism>
<evidence type="ECO:0000313" key="1">
    <source>
        <dbReference type="EMBL" id="CCM20169.1"/>
    </source>
</evidence>
<evidence type="ECO:0000313" key="2">
    <source>
        <dbReference type="EMBL" id="CCM43477.1"/>
    </source>
</evidence>
<dbReference type="EMBL" id="CALQ01001963">
    <property type="protein sequence ID" value="CCM43477.1"/>
    <property type="molecule type" value="Genomic_DNA"/>
</dbReference>
<name>A0A1E1JAB2_LEIGU</name>
<gene>
    <name evidence="1" type="ORF">BN36_NA76500</name>
    <name evidence="2" type="ORF">BN36_NA76840</name>
</gene>
<dbReference type="EMBL" id="CALQ01001955">
    <property type="protein sequence ID" value="CCM20169.1"/>
    <property type="molecule type" value="Genomic_DNA"/>
</dbReference>
<accession>A0A1E1JAB2</accession>